<sequence>MKKIFVVDSSVAIKWYFPEIHKEAAERLLKPNYHLHVPHLFLLEFINVVCKKRRRGEINAQESDFVINEIQQIPLEWHNDRSVLTKAYEIANNTQRSLYDCLYINLAISLDCEMVTADLKFYEALKSGDYAKWLRWIENL</sequence>
<evidence type="ECO:0000256" key="1">
    <source>
        <dbReference type="ARBA" id="ARBA00022842"/>
    </source>
</evidence>
<dbReference type="InterPro" id="IPR044153">
    <property type="entry name" value="PIN_Pae0151-like"/>
</dbReference>
<accession>A0ABT7VQP5</accession>
<evidence type="ECO:0000259" key="2">
    <source>
        <dbReference type="Pfam" id="PF01850"/>
    </source>
</evidence>
<dbReference type="PANTHER" id="PTHR35901:SF1">
    <property type="entry name" value="EXONUCLEASE VAPC9"/>
    <property type="match status" value="1"/>
</dbReference>
<keyword evidence="1" id="KW-0460">Magnesium</keyword>
<name>A0ABT7VQP5_9GAMM</name>
<dbReference type="InterPro" id="IPR051619">
    <property type="entry name" value="TypeII_TA_RNase_PINc/VapC"/>
</dbReference>
<dbReference type="InterPro" id="IPR029060">
    <property type="entry name" value="PIN-like_dom_sf"/>
</dbReference>
<dbReference type="EMBL" id="JAUCGM010000032">
    <property type="protein sequence ID" value="MDM8561984.1"/>
    <property type="molecule type" value="Genomic_DNA"/>
</dbReference>
<feature type="domain" description="PIN" evidence="2">
    <location>
        <begin position="6"/>
        <end position="123"/>
    </location>
</feature>
<evidence type="ECO:0000313" key="3">
    <source>
        <dbReference type="EMBL" id="MDM8561984.1"/>
    </source>
</evidence>
<dbReference type="PANTHER" id="PTHR35901">
    <property type="entry name" value="RIBONUCLEASE VAPC3"/>
    <property type="match status" value="1"/>
</dbReference>
<dbReference type="SUPFAM" id="SSF88723">
    <property type="entry name" value="PIN domain-like"/>
    <property type="match status" value="1"/>
</dbReference>
<protein>
    <submittedName>
        <fullName evidence="3">Type II toxin-antitoxin system VapC family toxin</fullName>
    </submittedName>
</protein>
<reference evidence="3" key="1">
    <citation type="submission" date="2023-06" db="EMBL/GenBank/DDBJ databases">
        <title>Uncultivated large filamentous bacteria from sulfidic sediments reveal new species and different genomic features in energy metabolism and defense.</title>
        <authorList>
            <person name="Fonseca A."/>
        </authorList>
    </citation>
    <scope>NUCLEOTIDE SEQUENCE</scope>
    <source>
        <strain evidence="3">HSG4</strain>
    </source>
</reference>
<dbReference type="CDD" id="cd09873">
    <property type="entry name" value="PIN_Pae0151-like"/>
    <property type="match status" value="1"/>
</dbReference>
<dbReference type="Proteomes" id="UP001171945">
    <property type="component" value="Unassembled WGS sequence"/>
</dbReference>
<evidence type="ECO:0000313" key="4">
    <source>
        <dbReference type="Proteomes" id="UP001171945"/>
    </source>
</evidence>
<dbReference type="Pfam" id="PF01850">
    <property type="entry name" value="PIN"/>
    <property type="match status" value="1"/>
</dbReference>
<keyword evidence="4" id="KW-1185">Reference proteome</keyword>
<dbReference type="InterPro" id="IPR002716">
    <property type="entry name" value="PIN_dom"/>
</dbReference>
<organism evidence="3 4">
    <name type="scientific">Candidatus Marithioploca araucensis</name>
    <dbReference type="NCBI Taxonomy" id="70273"/>
    <lineage>
        <taxon>Bacteria</taxon>
        <taxon>Pseudomonadati</taxon>
        <taxon>Pseudomonadota</taxon>
        <taxon>Gammaproteobacteria</taxon>
        <taxon>Thiotrichales</taxon>
        <taxon>Thiotrichaceae</taxon>
        <taxon>Candidatus Marithioploca</taxon>
    </lineage>
</organism>
<gene>
    <name evidence="3" type="ORF">QUF54_01360</name>
</gene>
<dbReference type="Gene3D" id="3.40.50.1010">
    <property type="entry name" value="5'-nuclease"/>
    <property type="match status" value="1"/>
</dbReference>
<proteinExistence type="predicted"/>
<comment type="caution">
    <text evidence="3">The sequence shown here is derived from an EMBL/GenBank/DDBJ whole genome shotgun (WGS) entry which is preliminary data.</text>
</comment>